<feature type="region of interest" description="Disordered" evidence="1">
    <location>
        <begin position="39"/>
        <end position="110"/>
    </location>
</feature>
<feature type="compositionally biased region" description="Low complexity" evidence="1">
    <location>
        <begin position="45"/>
        <end position="58"/>
    </location>
</feature>
<protein>
    <submittedName>
        <fullName evidence="2">Uncharacterized protein</fullName>
    </submittedName>
</protein>
<feature type="compositionally biased region" description="Gly residues" evidence="1">
    <location>
        <begin position="87"/>
        <end position="96"/>
    </location>
</feature>
<feature type="compositionally biased region" description="Basic residues" evidence="1">
    <location>
        <begin position="269"/>
        <end position="286"/>
    </location>
</feature>
<proteinExistence type="predicted"/>
<name>A0A1D1ZWC2_AUXPR</name>
<feature type="non-terminal residue" evidence="2">
    <location>
        <position position="395"/>
    </location>
</feature>
<feature type="region of interest" description="Disordered" evidence="1">
    <location>
        <begin position="266"/>
        <end position="286"/>
    </location>
</feature>
<evidence type="ECO:0000313" key="2">
    <source>
        <dbReference type="EMBL" id="JAT71260.1"/>
    </source>
</evidence>
<accession>A0A1D1ZWC2</accession>
<feature type="region of interest" description="Disordered" evidence="1">
    <location>
        <begin position="1"/>
        <end position="23"/>
    </location>
</feature>
<sequence length="395" mass="42793">MPGRRRSGGAPDPRPCAEGGADARCLARRQQRLAACGWRARRRAPALPSPASTSPAGGAEAGPHRQGLAPSPARLHAAQPGPRGAERGGPGLGHGGALRRRPPTPRFLPRLCARGGRRVAPPALVPAAPGGAGPRLWRHARAQRAVGGRTGQCRPLAMLQGTWDPGWPSCPCPRRRGAWMRGHAWWTVWWGWGTPAAPPSCDASRRKRPRTSPWAWCGSGACAPRWEQTQAMPSAPRYARCAPTYCAAPLRPGPVRRWGCHLSGTTRAAGRRGSARGSPRRCGRGRRARWTGARQQRCRAAGVGTRQGDPRRHSSRAPCKTQRIWAPCVPASSTLSLARRRGRRLRLLREESLTCSGSDLRGKSLQCDISTSSGFLYHCYLTLYRLLPSKVHVIS</sequence>
<gene>
    <name evidence="2" type="ORF">g.13618</name>
</gene>
<dbReference type="EMBL" id="GDKF01007362">
    <property type="protein sequence ID" value="JAT71260.1"/>
    <property type="molecule type" value="Transcribed_RNA"/>
</dbReference>
<evidence type="ECO:0000256" key="1">
    <source>
        <dbReference type="SAM" id="MobiDB-lite"/>
    </source>
</evidence>
<reference evidence="2" key="1">
    <citation type="submission" date="2015-08" db="EMBL/GenBank/DDBJ databases">
        <authorList>
            <person name="Babu N.S."/>
            <person name="Beckwith C.J."/>
            <person name="Beseler K.G."/>
            <person name="Brison A."/>
            <person name="Carone J.V."/>
            <person name="Caskin T.P."/>
            <person name="Diamond M."/>
            <person name="Durham M.E."/>
            <person name="Foxe J.M."/>
            <person name="Go M."/>
            <person name="Henderson B.A."/>
            <person name="Jones I.B."/>
            <person name="McGettigan J.A."/>
            <person name="Micheletti S.J."/>
            <person name="Nasrallah M.E."/>
            <person name="Ortiz D."/>
            <person name="Piller C.R."/>
            <person name="Privatt S.R."/>
            <person name="Schneider S.L."/>
            <person name="Sharp S."/>
            <person name="Smith T.C."/>
            <person name="Stanton J.D."/>
            <person name="Ullery H.E."/>
            <person name="Wilson R.J."/>
            <person name="Serrano M.G."/>
            <person name="Buck G."/>
            <person name="Lee V."/>
            <person name="Wang Y."/>
            <person name="Carvalho R."/>
            <person name="Voegtly L."/>
            <person name="Shi R."/>
            <person name="Duckworth R."/>
            <person name="Johnson A."/>
            <person name="Loviza R."/>
            <person name="Walstead R."/>
            <person name="Shah Z."/>
            <person name="Kiflezghi M."/>
            <person name="Wade K."/>
            <person name="Ball S.L."/>
            <person name="Bradley K.W."/>
            <person name="Asai D.J."/>
            <person name="Bowman C.A."/>
            <person name="Russell D.A."/>
            <person name="Pope W.H."/>
            <person name="Jacobs-Sera D."/>
            <person name="Hendrix R.W."/>
            <person name="Hatfull G.F."/>
        </authorList>
    </citation>
    <scope>NUCLEOTIDE SEQUENCE</scope>
</reference>
<dbReference type="AlphaFoldDB" id="A0A1D1ZWC2"/>
<organism evidence="2">
    <name type="scientific">Auxenochlorella protothecoides</name>
    <name type="common">Green microalga</name>
    <name type="synonym">Chlorella protothecoides</name>
    <dbReference type="NCBI Taxonomy" id="3075"/>
    <lineage>
        <taxon>Eukaryota</taxon>
        <taxon>Viridiplantae</taxon>
        <taxon>Chlorophyta</taxon>
        <taxon>core chlorophytes</taxon>
        <taxon>Trebouxiophyceae</taxon>
        <taxon>Chlorellales</taxon>
        <taxon>Chlorellaceae</taxon>
        <taxon>Auxenochlorella</taxon>
    </lineage>
</organism>